<dbReference type="EMBL" id="CAAALY010010929">
    <property type="protein sequence ID" value="VEL11134.1"/>
    <property type="molecule type" value="Genomic_DNA"/>
</dbReference>
<reference evidence="2" key="1">
    <citation type="submission" date="2018-11" db="EMBL/GenBank/DDBJ databases">
        <authorList>
            <consortium name="Pathogen Informatics"/>
        </authorList>
    </citation>
    <scope>NUCLEOTIDE SEQUENCE</scope>
</reference>
<gene>
    <name evidence="2" type="ORF">PXEA_LOCUS4574</name>
</gene>
<keyword evidence="3" id="KW-1185">Reference proteome</keyword>
<evidence type="ECO:0000313" key="2">
    <source>
        <dbReference type="EMBL" id="VEL11134.1"/>
    </source>
</evidence>
<accession>A0A448WGE0</accession>
<evidence type="ECO:0000256" key="1">
    <source>
        <dbReference type="SAM" id="MobiDB-lite"/>
    </source>
</evidence>
<dbReference type="OrthoDB" id="7318948at2759"/>
<proteinExistence type="predicted"/>
<evidence type="ECO:0000313" key="3">
    <source>
        <dbReference type="Proteomes" id="UP000784294"/>
    </source>
</evidence>
<dbReference type="Proteomes" id="UP000784294">
    <property type="component" value="Unassembled WGS sequence"/>
</dbReference>
<dbReference type="AlphaFoldDB" id="A0A448WGE0"/>
<organism evidence="2 3">
    <name type="scientific">Protopolystoma xenopodis</name>
    <dbReference type="NCBI Taxonomy" id="117903"/>
    <lineage>
        <taxon>Eukaryota</taxon>
        <taxon>Metazoa</taxon>
        <taxon>Spiralia</taxon>
        <taxon>Lophotrochozoa</taxon>
        <taxon>Platyhelminthes</taxon>
        <taxon>Monogenea</taxon>
        <taxon>Polyopisthocotylea</taxon>
        <taxon>Polystomatidea</taxon>
        <taxon>Polystomatidae</taxon>
        <taxon>Protopolystoma</taxon>
    </lineage>
</organism>
<protein>
    <submittedName>
        <fullName evidence="2">Uncharacterized protein</fullName>
    </submittedName>
</protein>
<name>A0A448WGE0_9PLAT</name>
<feature type="region of interest" description="Disordered" evidence="1">
    <location>
        <begin position="215"/>
        <end position="239"/>
    </location>
</feature>
<comment type="caution">
    <text evidence="2">The sequence shown here is derived from an EMBL/GenBank/DDBJ whole genome shotgun (WGS) entry which is preliminary data.</text>
</comment>
<sequence>MTDDLLDKFEVVADESGQEFVKLVFTDDNNEPTGYALVTPEDAKKILSGEATLQSTVDSEGKQIITLAPVIQSDQPKPNEDSNLDGVLAVDNLDEAIESDSKQDMLSPIKQASKDVPRSETNLISMGPSAGVDNQDAAPEGVEQYTISEETVIINGIHMQLVTLIDSQGNVIDQKRGRPGEEVAIEMHGQAFMYQMQGPLEGGEQLTSTLYVSSGEPDDQVPADVTQHTPEGWSDLKDSTDDIGVPTHPIPEGDPASVAEAAGQQYTLTEAMAIVDGEAMQTVILEDSQGNVLDQKQGRRGDRAMISIHGHSLEYVFLGPTETGEAITTTLVVTTDSDIGPDSESALSSLDAPATALGAPRTEVSEAETPSGAAASTWVPAGLDVNFYTALRRQVEAMVSNRFSRPDAPVYAPEHVYHPRLGSRQAHLEMLQLVASYRPGLANRESLERYEVLRGYARIYRPSGPHSRALTRNEVCRFY</sequence>